<comment type="cofactor">
    <cofactor evidence="1">
        <name>Ca(2+)</name>
        <dbReference type="ChEBI" id="CHEBI:29108"/>
    </cofactor>
</comment>
<keyword evidence="4" id="KW-0732">Signal</keyword>
<evidence type="ECO:0000256" key="2">
    <source>
        <dbReference type="ARBA" id="ARBA00008779"/>
    </source>
</evidence>
<evidence type="ECO:0000313" key="9">
    <source>
        <dbReference type="Proteomes" id="UP000193335"/>
    </source>
</evidence>
<evidence type="ECO:0000256" key="1">
    <source>
        <dbReference type="ARBA" id="ARBA00001913"/>
    </source>
</evidence>
<dbReference type="PROSITE" id="PS51318">
    <property type="entry name" value="TAT"/>
    <property type="match status" value="1"/>
</dbReference>
<dbReference type="RefSeq" id="WP_085404875.1">
    <property type="nucleotide sequence ID" value="NZ_NAFL01000283.1"/>
</dbReference>
<name>A0A1Y2JAH5_BRAJP</name>
<protein>
    <recommendedName>
        <fullName evidence="7">Sulfatase N-terminal domain-containing protein</fullName>
    </recommendedName>
</protein>
<dbReference type="InterPro" id="IPR006311">
    <property type="entry name" value="TAT_signal"/>
</dbReference>
<feature type="domain" description="Sulfatase N-terminal" evidence="7">
    <location>
        <begin position="41"/>
        <end position="374"/>
    </location>
</feature>
<dbReference type="InterPro" id="IPR000917">
    <property type="entry name" value="Sulfatase_N"/>
</dbReference>
<proteinExistence type="inferred from homology"/>
<dbReference type="EMBL" id="NAFL01000283">
    <property type="protein sequence ID" value="OSJ24013.1"/>
    <property type="molecule type" value="Genomic_DNA"/>
</dbReference>
<dbReference type="Gene3D" id="3.40.720.10">
    <property type="entry name" value="Alkaline Phosphatase, subunit A"/>
    <property type="match status" value="1"/>
</dbReference>
<dbReference type="PANTHER" id="PTHR42693:SF42">
    <property type="entry name" value="ARYLSULFATASE G"/>
    <property type="match status" value="1"/>
</dbReference>
<dbReference type="GO" id="GO:0004065">
    <property type="term" value="F:arylsulfatase activity"/>
    <property type="evidence" value="ECO:0007669"/>
    <property type="project" value="TreeGrafter"/>
</dbReference>
<comment type="caution">
    <text evidence="8">The sequence shown here is derived from an EMBL/GenBank/DDBJ whole genome shotgun (WGS) entry which is preliminary data.</text>
</comment>
<organism evidence="8 9">
    <name type="scientific">Bradyrhizobium japonicum</name>
    <dbReference type="NCBI Taxonomy" id="375"/>
    <lineage>
        <taxon>Bacteria</taxon>
        <taxon>Pseudomonadati</taxon>
        <taxon>Pseudomonadota</taxon>
        <taxon>Alphaproteobacteria</taxon>
        <taxon>Hyphomicrobiales</taxon>
        <taxon>Nitrobacteraceae</taxon>
        <taxon>Bradyrhizobium</taxon>
    </lineage>
</organism>
<reference evidence="8 9" key="1">
    <citation type="submission" date="2017-03" db="EMBL/GenBank/DDBJ databases">
        <title>Whole genome sequences of fourteen strains of Bradyrhizobium canariense and one strain of Bradyrhizobium japonicum isolated from Lupinus (Papilionoideae: Genisteae) species in Algeria.</title>
        <authorList>
            <person name="Crovadore J."/>
            <person name="Chekireb D."/>
            <person name="Brachmann A."/>
            <person name="Chablais R."/>
            <person name="Cochard B."/>
            <person name="Lefort F."/>
        </authorList>
    </citation>
    <scope>NUCLEOTIDE SEQUENCE [LARGE SCALE GENOMIC DNA]</scope>
    <source>
        <strain evidence="8 9">UBMA197</strain>
    </source>
</reference>
<dbReference type="SUPFAM" id="SSF53649">
    <property type="entry name" value="Alkaline phosphatase-like"/>
    <property type="match status" value="1"/>
</dbReference>
<accession>A0A1Y2JAH5</accession>
<dbReference type="GO" id="GO:0046872">
    <property type="term" value="F:metal ion binding"/>
    <property type="evidence" value="ECO:0007669"/>
    <property type="project" value="UniProtKB-KW"/>
</dbReference>
<comment type="similarity">
    <text evidence="2">Belongs to the sulfatase family.</text>
</comment>
<keyword evidence="5" id="KW-0378">Hydrolase</keyword>
<dbReference type="AlphaFoldDB" id="A0A1Y2JAH5"/>
<sequence>MASEPTFTRRDFGLAGLAIAGLALGAMALPSVAPAQAQQKPNIVFILVDNTGWGDWSCYGGTTPTPRIDKLANEGIRFNNYNVEVQCTPTRSAIMTGRMPVRSGTYAVTLGVPYGLAPWEYTIANLLSDAGYATALYGKWHLGDIQGRLPNDKGFDEWWGIPNTWDEAAYTEYPTYNALVKQMLAEHKGPEPLDIPPHILEGRKGEPSRIAMALDENVRPVVDEKYLVPKTIDFIKRNAAAKKPFFVYLGYSEMHQPVMANPNFKDKPGGLYSQVIGEMDFRVGQVLDAIKEAGIDDNTIVILSSDNGPYGPVLAGGAGGSSGSWRGSFFIPPWEGSHRTAGMIRWPGKVPAGVVTDEMLAATDWLPTLAAIVGASNLVPKDRPIDGIDASAFMLGKSQTTGRDYYMFFGPDAKLMSLKWKNFKTILRYSKGIDEPIVEPQAPMTYDLSSDPQEMYNLFATVQTNGWIFLPLYREIAKYEESVKQYPNLKVGEDFKGYGRK</sequence>
<evidence type="ECO:0000313" key="8">
    <source>
        <dbReference type="EMBL" id="OSJ24013.1"/>
    </source>
</evidence>
<gene>
    <name evidence="8" type="ORF">BSZ19_42910</name>
</gene>
<dbReference type="Pfam" id="PF00884">
    <property type="entry name" value="Sulfatase"/>
    <property type="match status" value="1"/>
</dbReference>
<evidence type="ECO:0000259" key="7">
    <source>
        <dbReference type="Pfam" id="PF00884"/>
    </source>
</evidence>
<evidence type="ECO:0000256" key="3">
    <source>
        <dbReference type="ARBA" id="ARBA00022723"/>
    </source>
</evidence>
<evidence type="ECO:0000256" key="5">
    <source>
        <dbReference type="ARBA" id="ARBA00022801"/>
    </source>
</evidence>
<evidence type="ECO:0000256" key="4">
    <source>
        <dbReference type="ARBA" id="ARBA00022729"/>
    </source>
</evidence>
<dbReference type="InterPro" id="IPR017850">
    <property type="entry name" value="Alkaline_phosphatase_core_sf"/>
</dbReference>
<dbReference type="Proteomes" id="UP000193335">
    <property type="component" value="Unassembled WGS sequence"/>
</dbReference>
<dbReference type="Gene3D" id="3.30.1120.10">
    <property type="match status" value="1"/>
</dbReference>
<dbReference type="InterPro" id="IPR050738">
    <property type="entry name" value="Sulfatase"/>
</dbReference>
<dbReference type="PANTHER" id="PTHR42693">
    <property type="entry name" value="ARYLSULFATASE FAMILY MEMBER"/>
    <property type="match status" value="1"/>
</dbReference>
<keyword evidence="6" id="KW-0106">Calcium</keyword>
<evidence type="ECO:0000256" key="6">
    <source>
        <dbReference type="ARBA" id="ARBA00022837"/>
    </source>
</evidence>
<keyword evidence="3" id="KW-0479">Metal-binding</keyword>